<dbReference type="GO" id="GO:0005634">
    <property type="term" value="C:nucleus"/>
    <property type="evidence" value="ECO:0007669"/>
    <property type="project" value="UniProtKB-SubCell"/>
</dbReference>
<feature type="compositionally biased region" description="Polar residues" evidence="11">
    <location>
        <begin position="135"/>
        <end position="161"/>
    </location>
</feature>
<proteinExistence type="predicted"/>
<dbReference type="FunFam" id="1.10.10.60:FF:000286">
    <property type="entry name" value="Homeobox transcription factor"/>
    <property type="match status" value="1"/>
</dbReference>
<evidence type="ECO:0000256" key="10">
    <source>
        <dbReference type="RuleBase" id="RU000682"/>
    </source>
</evidence>
<feature type="compositionally biased region" description="Basic and acidic residues" evidence="11">
    <location>
        <begin position="60"/>
        <end position="83"/>
    </location>
</feature>
<evidence type="ECO:0000256" key="1">
    <source>
        <dbReference type="ARBA" id="ARBA00004123"/>
    </source>
</evidence>
<feature type="region of interest" description="Disordered" evidence="11">
    <location>
        <begin position="389"/>
        <end position="553"/>
    </location>
</feature>
<dbReference type="VEuPathDB" id="FungiDB:EMCG_05958"/>
<name>A0A2B7Z8T4_9EURO</name>
<keyword evidence="4 9" id="KW-0371">Homeobox</keyword>
<feature type="compositionally biased region" description="Basic residues" evidence="11">
    <location>
        <begin position="486"/>
        <end position="496"/>
    </location>
</feature>
<dbReference type="PANTHER" id="PTHR24324">
    <property type="entry name" value="HOMEOBOX PROTEIN HHEX"/>
    <property type="match status" value="1"/>
</dbReference>
<evidence type="ECO:0000256" key="11">
    <source>
        <dbReference type="SAM" id="MobiDB-lite"/>
    </source>
</evidence>
<evidence type="ECO:0000256" key="5">
    <source>
        <dbReference type="ARBA" id="ARBA00023163"/>
    </source>
</evidence>
<sequence>MSDPEQQPLPAGVQPSTTPPPGDATNNNYAFLVHSQKTLTQNLPPRVDNKALARQKRRRTSPDDQKILEAEYQRNPKPDRATRAEIVNRVTLGEKEVQIWFQNRRQNDRRRSKPLNPEDFRASKSSGSDHDAPNDDNSGNPESQSTQLSKTSQGTGSQISNDTRREYIYISPNCSFRSEVGDEYGGTFGSSQPSDSQVTVISQQEEFRDGVGKPEGHAGAGKEGGATLINEQFQIQPANRKRSRSEPEAPNTNNKHSPPTASTFIPPSLRISLSFDGEAVVRREGESTPSPQKPLDSIRISMSADGEALIRAANEESPTKDRTSLLHNTRPAFGGLKRSISAFPLGTLKGIKEQQDPKLFGRSRDSRNWELYCDTDARTALLGSKNSLLSSTSRTGKLSRRKSDLGHGRKALMPRTNLPNTLPLSGEPRGKRTKLSRAMSSLARLESGHKVSTASKSGEGGIDFHTGDSDKENWIPGTQMSSARRAPSKQKTRRGILQKPNQISDRQNTTRSNKTQRGRLPNPNPNTAQEDGDEGTEKFNGGPDEISRLSQDEDLDCIQGLLSLSQGAWK</sequence>
<feature type="domain" description="Homeobox" evidence="12">
    <location>
        <begin position="51"/>
        <end position="111"/>
    </location>
</feature>
<gene>
    <name evidence="13" type="ORF">GX50_07647</name>
</gene>
<accession>A0A2B7Z8T4</accession>
<dbReference type="Gene3D" id="1.10.10.60">
    <property type="entry name" value="Homeodomain-like"/>
    <property type="match status" value="1"/>
</dbReference>
<evidence type="ECO:0000256" key="7">
    <source>
        <dbReference type="ARBA" id="ARBA00023306"/>
    </source>
</evidence>
<dbReference type="SUPFAM" id="SSF46689">
    <property type="entry name" value="Homeodomain-like"/>
    <property type="match status" value="1"/>
</dbReference>
<feature type="compositionally biased region" description="Polar residues" evidence="11">
    <location>
        <begin position="24"/>
        <end position="43"/>
    </location>
</feature>
<feature type="region of interest" description="Disordered" evidence="11">
    <location>
        <begin position="1"/>
        <end position="84"/>
    </location>
</feature>
<keyword evidence="14" id="KW-1185">Reference proteome</keyword>
<evidence type="ECO:0000256" key="8">
    <source>
        <dbReference type="ARBA" id="ARBA00065092"/>
    </source>
</evidence>
<keyword evidence="2" id="KW-0805">Transcription regulation</keyword>
<dbReference type="PROSITE" id="PS00027">
    <property type="entry name" value="HOMEOBOX_1"/>
    <property type="match status" value="1"/>
</dbReference>
<feature type="region of interest" description="Disordered" evidence="11">
    <location>
        <begin position="181"/>
        <end position="267"/>
    </location>
</feature>
<feature type="DNA-binding region" description="Homeobox" evidence="9">
    <location>
        <begin position="53"/>
        <end position="112"/>
    </location>
</feature>
<dbReference type="EMBL" id="PDND01000226">
    <property type="protein sequence ID" value="PGH29613.1"/>
    <property type="molecule type" value="Genomic_DNA"/>
</dbReference>
<dbReference type="GO" id="GO:0000978">
    <property type="term" value="F:RNA polymerase II cis-regulatory region sequence-specific DNA binding"/>
    <property type="evidence" value="ECO:0007669"/>
    <property type="project" value="TreeGrafter"/>
</dbReference>
<keyword evidence="3 9" id="KW-0238">DNA-binding</keyword>
<evidence type="ECO:0000259" key="12">
    <source>
        <dbReference type="PROSITE" id="PS50071"/>
    </source>
</evidence>
<dbReference type="InterPro" id="IPR009057">
    <property type="entry name" value="Homeodomain-like_sf"/>
</dbReference>
<evidence type="ECO:0000256" key="4">
    <source>
        <dbReference type="ARBA" id="ARBA00023155"/>
    </source>
</evidence>
<feature type="compositionally biased region" description="Polar residues" evidence="11">
    <location>
        <begin position="250"/>
        <end position="265"/>
    </location>
</feature>
<feature type="region of interest" description="Disordered" evidence="11">
    <location>
        <begin position="103"/>
        <end position="165"/>
    </location>
</feature>
<keyword evidence="6 9" id="KW-0539">Nucleus</keyword>
<evidence type="ECO:0000256" key="9">
    <source>
        <dbReference type="PROSITE-ProRule" id="PRU00108"/>
    </source>
</evidence>
<protein>
    <recommendedName>
        <fullName evidence="12">Homeobox domain-containing protein</fullName>
    </recommendedName>
</protein>
<evidence type="ECO:0000256" key="6">
    <source>
        <dbReference type="ARBA" id="ARBA00023242"/>
    </source>
</evidence>
<keyword evidence="5" id="KW-0804">Transcription</keyword>
<dbReference type="InterPro" id="IPR051000">
    <property type="entry name" value="Homeobox_DNA-bind_prot"/>
</dbReference>
<dbReference type="CDD" id="cd00086">
    <property type="entry name" value="homeodomain"/>
    <property type="match status" value="1"/>
</dbReference>
<comment type="subcellular location">
    <subcellularLocation>
        <location evidence="1 9 10">Nucleus</location>
    </subcellularLocation>
</comment>
<dbReference type="AlphaFoldDB" id="A0A2B7Z8T4"/>
<dbReference type="GO" id="GO:0000122">
    <property type="term" value="P:negative regulation of transcription by RNA polymerase II"/>
    <property type="evidence" value="ECO:0007669"/>
    <property type="project" value="UniProtKB-ARBA"/>
</dbReference>
<reference evidence="13 14" key="1">
    <citation type="submission" date="2017-10" db="EMBL/GenBank/DDBJ databases">
        <title>Comparative genomics in systemic dimorphic fungi from Ajellomycetaceae.</title>
        <authorList>
            <person name="Munoz J.F."/>
            <person name="Mcewen J.G."/>
            <person name="Clay O.K."/>
            <person name="Cuomo C.A."/>
        </authorList>
    </citation>
    <scope>NUCLEOTIDE SEQUENCE [LARGE SCALE GENOMIC DNA]</scope>
    <source>
        <strain evidence="13 14">UAMH4076</strain>
    </source>
</reference>
<dbReference type="InterPro" id="IPR001356">
    <property type="entry name" value="HD"/>
</dbReference>
<dbReference type="GO" id="GO:0000981">
    <property type="term" value="F:DNA-binding transcription factor activity, RNA polymerase II-specific"/>
    <property type="evidence" value="ECO:0007669"/>
    <property type="project" value="InterPro"/>
</dbReference>
<dbReference type="SMART" id="SM00389">
    <property type="entry name" value="HOX"/>
    <property type="match status" value="1"/>
</dbReference>
<organism evidence="13 14">
    <name type="scientific">[Emmonsia] crescens</name>
    <dbReference type="NCBI Taxonomy" id="73230"/>
    <lineage>
        <taxon>Eukaryota</taxon>
        <taxon>Fungi</taxon>
        <taxon>Dikarya</taxon>
        <taxon>Ascomycota</taxon>
        <taxon>Pezizomycotina</taxon>
        <taxon>Eurotiomycetes</taxon>
        <taxon>Eurotiomycetidae</taxon>
        <taxon>Onygenales</taxon>
        <taxon>Ajellomycetaceae</taxon>
        <taxon>Emergomyces</taxon>
    </lineage>
</organism>
<evidence type="ECO:0000313" key="13">
    <source>
        <dbReference type="EMBL" id="PGH29613.1"/>
    </source>
</evidence>
<feature type="compositionally biased region" description="Polar residues" evidence="11">
    <location>
        <begin position="499"/>
        <end position="515"/>
    </location>
</feature>
<dbReference type="PANTHER" id="PTHR24324:SF9">
    <property type="entry name" value="HOMEOBOX DOMAIN-CONTAINING PROTEIN"/>
    <property type="match status" value="1"/>
</dbReference>
<evidence type="ECO:0000313" key="14">
    <source>
        <dbReference type="Proteomes" id="UP000226031"/>
    </source>
</evidence>
<dbReference type="GO" id="GO:0000082">
    <property type="term" value="P:G1/S transition of mitotic cell cycle"/>
    <property type="evidence" value="ECO:0007669"/>
    <property type="project" value="UniProtKB-ARBA"/>
</dbReference>
<dbReference type="Pfam" id="PF00046">
    <property type="entry name" value="Homeodomain"/>
    <property type="match status" value="1"/>
</dbReference>
<dbReference type="STRING" id="73230.A0A2B7Z8T4"/>
<evidence type="ECO:0000256" key="3">
    <source>
        <dbReference type="ARBA" id="ARBA00023125"/>
    </source>
</evidence>
<feature type="compositionally biased region" description="Basic and acidic residues" evidence="11">
    <location>
        <begin position="205"/>
        <end position="216"/>
    </location>
</feature>
<dbReference type="PROSITE" id="PS50071">
    <property type="entry name" value="HOMEOBOX_2"/>
    <property type="match status" value="1"/>
</dbReference>
<evidence type="ECO:0000256" key="2">
    <source>
        <dbReference type="ARBA" id="ARBA00023015"/>
    </source>
</evidence>
<keyword evidence="7" id="KW-0131">Cell cycle</keyword>
<comment type="caution">
    <text evidence="13">The sequence shown here is derived from an EMBL/GenBank/DDBJ whole genome shotgun (WGS) entry which is preliminary data.</text>
</comment>
<dbReference type="Proteomes" id="UP000226031">
    <property type="component" value="Unassembled WGS sequence"/>
</dbReference>
<dbReference type="InterPro" id="IPR017970">
    <property type="entry name" value="Homeobox_CS"/>
</dbReference>
<feature type="compositionally biased region" description="Basic and acidic residues" evidence="11">
    <location>
        <begin position="116"/>
        <end position="133"/>
    </location>
</feature>
<feature type="compositionally biased region" description="Polar residues" evidence="11">
    <location>
        <begin position="189"/>
        <end position="204"/>
    </location>
</feature>
<comment type="subunit">
    <text evidence="8">Interacts with MCM1.</text>
</comment>
<dbReference type="GO" id="GO:0030154">
    <property type="term" value="P:cell differentiation"/>
    <property type="evidence" value="ECO:0007669"/>
    <property type="project" value="TreeGrafter"/>
</dbReference>